<evidence type="ECO:0000259" key="2">
    <source>
        <dbReference type="Pfam" id="PF04389"/>
    </source>
</evidence>
<keyword evidence="4" id="KW-1185">Reference proteome</keyword>
<dbReference type="GO" id="GO:0008233">
    <property type="term" value="F:peptidase activity"/>
    <property type="evidence" value="ECO:0007669"/>
    <property type="project" value="UniProtKB-KW"/>
</dbReference>
<dbReference type="Proteomes" id="UP000184330">
    <property type="component" value="Unassembled WGS sequence"/>
</dbReference>
<name>A0A1L7WVC2_9HELO</name>
<keyword evidence="1" id="KW-0862">Zinc</keyword>
<dbReference type="Pfam" id="PF04389">
    <property type="entry name" value="Peptidase_M28"/>
    <property type="match status" value="1"/>
</dbReference>
<dbReference type="GO" id="GO:0046872">
    <property type="term" value="F:metal ion binding"/>
    <property type="evidence" value="ECO:0007669"/>
    <property type="project" value="UniProtKB-KW"/>
</dbReference>
<dbReference type="EMBL" id="FJOG01000008">
    <property type="protein sequence ID" value="CZR56730.1"/>
    <property type="molecule type" value="Genomic_DNA"/>
</dbReference>
<accession>A0A1L7WVC2</accession>
<dbReference type="SUPFAM" id="SSF53187">
    <property type="entry name" value="Zn-dependent exopeptidases"/>
    <property type="match status" value="1"/>
</dbReference>
<sequence length="202" mass="22891">MGDRCREVAIKEGTSAFRSFLLAQFLICMQKGIFFMDTTNYRNLGNHGNARVQKSQYPEEVYQRNKIIPLLKEFNKTNLQTHLEYLTSFHNRWYNSTYGEASYHWLFSTILTTIALTGAHQHGITAVEGRAPRVDDDGSGTVTILQVLRVLLGDEDLVKGKVENTLEFHWYAAEEGGMLGSQDLFSDFEKRGRDMAAISGLA</sequence>
<dbReference type="InterPro" id="IPR007484">
    <property type="entry name" value="Peptidase_M28"/>
</dbReference>
<reference evidence="3 4" key="1">
    <citation type="submission" date="2016-03" db="EMBL/GenBank/DDBJ databases">
        <authorList>
            <person name="Ploux O."/>
        </authorList>
    </citation>
    <scope>NUCLEOTIDE SEQUENCE [LARGE SCALE GENOMIC DNA]</scope>
    <source>
        <strain evidence="3 4">UAMH 11012</strain>
    </source>
</reference>
<keyword evidence="1" id="KW-0479">Metal-binding</keyword>
<evidence type="ECO:0000313" key="3">
    <source>
        <dbReference type="EMBL" id="CZR56730.1"/>
    </source>
</evidence>
<dbReference type="STRING" id="576137.A0A1L7WVC2"/>
<evidence type="ECO:0000256" key="1">
    <source>
        <dbReference type="RuleBase" id="RU361240"/>
    </source>
</evidence>
<evidence type="ECO:0000313" key="4">
    <source>
        <dbReference type="Proteomes" id="UP000184330"/>
    </source>
</evidence>
<organism evidence="3 4">
    <name type="scientific">Phialocephala subalpina</name>
    <dbReference type="NCBI Taxonomy" id="576137"/>
    <lineage>
        <taxon>Eukaryota</taxon>
        <taxon>Fungi</taxon>
        <taxon>Dikarya</taxon>
        <taxon>Ascomycota</taxon>
        <taxon>Pezizomycotina</taxon>
        <taxon>Leotiomycetes</taxon>
        <taxon>Helotiales</taxon>
        <taxon>Mollisiaceae</taxon>
        <taxon>Phialocephala</taxon>
        <taxon>Phialocephala fortinii species complex</taxon>
    </lineage>
</organism>
<dbReference type="AlphaFoldDB" id="A0A1L7WVC2"/>
<dbReference type="EC" id="3.4.-.-" evidence="1"/>
<feature type="domain" description="Peptidase M28" evidence="2">
    <location>
        <begin position="131"/>
        <end position="189"/>
    </location>
</feature>
<dbReference type="OrthoDB" id="2214at2759"/>
<proteinExistence type="inferred from homology"/>
<dbReference type="Gene3D" id="3.40.630.10">
    <property type="entry name" value="Zn peptidases"/>
    <property type="match status" value="1"/>
</dbReference>
<dbReference type="GO" id="GO:0006508">
    <property type="term" value="P:proteolysis"/>
    <property type="evidence" value="ECO:0007669"/>
    <property type="project" value="UniProtKB-KW"/>
</dbReference>
<keyword evidence="1" id="KW-0645">Protease</keyword>
<keyword evidence="1" id="KW-0378">Hydrolase</keyword>
<comment type="similarity">
    <text evidence="1">Belongs to the peptidase M28 family.</text>
</comment>
<gene>
    <name evidence="3" type="ORF">PAC_06619</name>
</gene>
<protein>
    <recommendedName>
        <fullName evidence="1">Peptide hydrolase</fullName>
        <ecNumber evidence="1">3.4.-.-</ecNumber>
    </recommendedName>
</protein>